<dbReference type="PROSITE" id="PS50001">
    <property type="entry name" value="SH2"/>
    <property type="match status" value="1"/>
</dbReference>
<organism evidence="4 5">
    <name type="scientific">Adineta steineri</name>
    <dbReference type="NCBI Taxonomy" id="433720"/>
    <lineage>
        <taxon>Eukaryota</taxon>
        <taxon>Metazoa</taxon>
        <taxon>Spiralia</taxon>
        <taxon>Gnathifera</taxon>
        <taxon>Rotifera</taxon>
        <taxon>Eurotatoria</taxon>
        <taxon>Bdelloidea</taxon>
        <taxon>Adinetida</taxon>
        <taxon>Adinetidae</taxon>
        <taxon>Adineta</taxon>
    </lineage>
</organism>
<accession>A0A815KII8</accession>
<evidence type="ECO:0000256" key="1">
    <source>
        <dbReference type="PROSITE-ProRule" id="PRU00191"/>
    </source>
</evidence>
<evidence type="ECO:0000256" key="2">
    <source>
        <dbReference type="SAM" id="MobiDB-lite"/>
    </source>
</evidence>
<dbReference type="CDD" id="cd00173">
    <property type="entry name" value="SH2"/>
    <property type="match status" value="1"/>
</dbReference>
<evidence type="ECO:0000259" key="3">
    <source>
        <dbReference type="PROSITE" id="PS50001"/>
    </source>
</evidence>
<dbReference type="AlphaFoldDB" id="A0A815KII8"/>
<feature type="region of interest" description="Disordered" evidence="2">
    <location>
        <begin position="136"/>
        <end position="190"/>
    </location>
</feature>
<sequence length="316" mass="37490">MDPSKHTYDSIKKNIIFEDKLHYKQDQKQYITCLVKTEYADESESMKLYLFENRYTKNLFTCLDLIEYEKINNRCNKTITPIPKCFLFELKFIDKENAEIFGAKDDPTRTIWVNMLENLVLKLKLPPADSAPPYLTPIPIEESRDKSSNSLKQEEIFNSSRSQSNPDMSPYSVVGPVHHSRSSVPLKPNNDIHIQQNKKMLWNDIYYSNENNDYRSVITKTGEYGTFLIRPQSKKTNSNDHNYTLCVYHNSNDVRCFRIQEFPGNRYGLSKKDNRKFVDIIQLCQYYTTHELPMDIRNVYLKKPYKYNEHENYYIE</sequence>
<comment type="caution">
    <text evidence="4">The sequence shown here is derived from an EMBL/GenBank/DDBJ whole genome shotgun (WGS) entry which is preliminary data.</text>
</comment>
<evidence type="ECO:0000313" key="4">
    <source>
        <dbReference type="EMBL" id="CAF1396705.1"/>
    </source>
</evidence>
<keyword evidence="1" id="KW-0727">SH2 domain</keyword>
<dbReference type="InterPro" id="IPR036860">
    <property type="entry name" value="SH2_dom_sf"/>
</dbReference>
<evidence type="ECO:0000313" key="5">
    <source>
        <dbReference type="Proteomes" id="UP000663891"/>
    </source>
</evidence>
<dbReference type="Proteomes" id="UP000663891">
    <property type="component" value="Unassembled WGS sequence"/>
</dbReference>
<dbReference type="SMART" id="SM00252">
    <property type="entry name" value="SH2"/>
    <property type="match status" value="1"/>
</dbReference>
<feature type="domain" description="SH2" evidence="3">
    <location>
        <begin position="202"/>
        <end position="305"/>
    </location>
</feature>
<dbReference type="EMBL" id="CAJNON010000873">
    <property type="protein sequence ID" value="CAF1396705.1"/>
    <property type="molecule type" value="Genomic_DNA"/>
</dbReference>
<dbReference type="SUPFAM" id="SSF55550">
    <property type="entry name" value="SH2 domain"/>
    <property type="match status" value="1"/>
</dbReference>
<gene>
    <name evidence="4" type="ORF">VCS650_LOCUS36257</name>
</gene>
<name>A0A815KII8_9BILA</name>
<reference evidence="4" key="1">
    <citation type="submission" date="2021-02" db="EMBL/GenBank/DDBJ databases">
        <authorList>
            <person name="Nowell W R."/>
        </authorList>
    </citation>
    <scope>NUCLEOTIDE SEQUENCE</scope>
</reference>
<protein>
    <recommendedName>
        <fullName evidence="3">SH2 domain-containing protein</fullName>
    </recommendedName>
</protein>
<dbReference type="Pfam" id="PF00017">
    <property type="entry name" value="SH2"/>
    <property type="match status" value="1"/>
</dbReference>
<dbReference type="Gene3D" id="3.30.505.10">
    <property type="entry name" value="SH2 domain"/>
    <property type="match status" value="1"/>
</dbReference>
<dbReference type="InterPro" id="IPR000980">
    <property type="entry name" value="SH2"/>
</dbReference>
<proteinExistence type="predicted"/>
<dbReference type="OrthoDB" id="9991647at2759"/>
<feature type="compositionally biased region" description="Basic and acidic residues" evidence="2">
    <location>
        <begin position="141"/>
        <end position="155"/>
    </location>
</feature>
<feature type="compositionally biased region" description="Polar residues" evidence="2">
    <location>
        <begin position="156"/>
        <end position="167"/>
    </location>
</feature>